<sequence length="235" mass="25484">MPLDYTVAVFDLDNCLMDARAVGPLFEPAFEAVRQANQGALSPDALEQALQACWFTAFDLVAERHHFTPAMRAAGWQQFSQMEAKAPLRGYADIELLPRIPLRRYLVTSGFRRLQDSKIDALGIRPWFEQVLIDAIDAPPTGAAHGKQALFEQILAREGCAPRQMLVVGDNPLSELSAGRAPGATTVQTVRPGVEPWPLADHRVEGLQGLLALLSEDAPRAAADTPPAGPGRGID</sequence>
<keyword evidence="1" id="KW-0378">Hydrolase</keyword>
<dbReference type="AlphaFoldDB" id="A0A561XQ02"/>
<dbReference type="RefSeq" id="WP_146870883.1">
    <property type="nucleotide sequence ID" value="NZ_VJWE01000012.1"/>
</dbReference>
<dbReference type="GeneID" id="51111174"/>
<proteinExistence type="predicted"/>
<dbReference type="InterPro" id="IPR036412">
    <property type="entry name" value="HAD-like_sf"/>
</dbReference>
<name>A0A561XQ02_ACIDE</name>
<comment type="caution">
    <text evidence="1">The sequence shown here is derived from an EMBL/GenBank/DDBJ whole genome shotgun (WGS) entry which is preliminary data.</text>
</comment>
<dbReference type="GO" id="GO:0016787">
    <property type="term" value="F:hydrolase activity"/>
    <property type="evidence" value="ECO:0007669"/>
    <property type="project" value="UniProtKB-KW"/>
</dbReference>
<dbReference type="SFLD" id="SFLDS00003">
    <property type="entry name" value="Haloacid_Dehalogenase"/>
    <property type="match status" value="1"/>
</dbReference>
<dbReference type="Proteomes" id="UP000321485">
    <property type="component" value="Unassembled WGS sequence"/>
</dbReference>
<reference evidence="1 2" key="1">
    <citation type="journal article" date="2015" name="Stand. Genomic Sci.">
        <title>Genomic Encyclopedia of Bacterial and Archaeal Type Strains, Phase III: the genomes of soil and plant-associated and newly described type strains.</title>
        <authorList>
            <person name="Whitman W.B."/>
            <person name="Woyke T."/>
            <person name="Klenk H.P."/>
            <person name="Zhou Y."/>
            <person name="Lilburn T.G."/>
            <person name="Beck B.J."/>
            <person name="De Vos P."/>
            <person name="Vandamme P."/>
            <person name="Eisen J.A."/>
            <person name="Garrity G."/>
            <person name="Hugenholtz P."/>
            <person name="Kyrpides N.C."/>
        </authorList>
    </citation>
    <scope>NUCLEOTIDE SEQUENCE [LARGE SCALE GENOMIC DNA]</scope>
    <source>
        <strain evidence="1 2">DSM 64</strain>
    </source>
</reference>
<protein>
    <submittedName>
        <fullName evidence="1">Putative hydrolase of the HAD superfamily</fullName>
    </submittedName>
</protein>
<dbReference type="SUPFAM" id="SSF56784">
    <property type="entry name" value="HAD-like"/>
    <property type="match status" value="1"/>
</dbReference>
<dbReference type="Gene3D" id="3.40.50.1000">
    <property type="entry name" value="HAD superfamily/HAD-like"/>
    <property type="match status" value="1"/>
</dbReference>
<dbReference type="Gene3D" id="1.10.150.520">
    <property type="match status" value="1"/>
</dbReference>
<evidence type="ECO:0000313" key="1">
    <source>
        <dbReference type="EMBL" id="TWG38168.1"/>
    </source>
</evidence>
<gene>
    <name evidence="1" type="ORF">ATF69_2108</name>
</gene>
<accession>A0A561XQ02</accession>
<dbReference type="EMBL" id="VJWE01000012">
    <property type="protein sequence ID" value="TWG38168.1"/>
    <property type="molecule type" value="Genomic_DNA"/>
</dbReference>
<dbReference type="InterPro" id="IPR023214">
    <property type="entry name" value="HAD_sf"/>
</dbReference>
<dbReference type="Pfam" id="PF00702">
    <property type="entry name" value="Hydrolase"/>
    <property type="match status" value="1"/>
</dbReference>
<dbReference type="SFLD" id="SFLDG01129">
    <property type="entry name" value="C1.5:_HAD__Beta-PGM__Phosphata"/>
    <property type="match status" value="1"/>
</dbReference>
<organism evidence="1 2">
    <name type="scientific">Acidovorax delafieldii</name>
    <name type="common">Pseudomonas delafieldii</name>
    <dbReference type="NCBI Taxonomy" id="47920"/>
    <lineage>
        <taxon>Bacteria</taxon>
        <taxon>Pseudomonadati</taxon>
        <taxon>Pseudomonadota</taxon>
        <taxon>Betaproteobacteria</taxon>
        <taxon>Burkholderiales</taxon>
        <taxon>Comamonadaceae</taxon>
        <taxon>Acidovorax</taxon>
    </lineage>
</organism>
<evidence type="ECO:0000313" key="2">
    <source>
        <dbReference type="Proteomes" id="UP000321485"/>
    </source>
</evidence>